<keyword evidence="2" id="KW-1185">Reference proteome</keyword>
<dbReference type="CDD" id="cd17510">
    <property type="entry name" value="T3SC_YbjN-like_2"/>
    <property type="match status" value="1"/>
</dbReference>
<proteinExistence type="predicted"/>
<dbReference type="Proteomes" id="UP000681041">
    <property type="component" value="Chromosome"/>
</dbReference>
<sequence>MENTILKWLADEGFFKKKIPDENSNFHFIVNYPEGHVIDVIQPKGKDDMVVIGCATNVSPEHTSQIQNLNNKEKEKFIWDFRFSLNNFLVDFQLQHPDNVLQSYVISDQIYEDGLTKDRLILVIKKVFRAKLQGLWKIQESFGSAEANGPGKSQPSDSMFV</sequence>
<organism evidence="1 2">
    <name type="scientific">Methanobacterium alkalithermotolerans</name>
    <dbReference type="NCBI Taxonomy" id="2731220"/>
    <lineage>
        <taxon>Archaea</taxon>
        <taxon>Methanobacteriati</taxon>
        <taxon>Methanobacteriota</taxon>
        <taxon>Methanomada group</taxon>
        <taxon>Methanobacteria</taxon>
        <taxon>Methanobacteriales</taxon>
        <taxon>Methanobacteriaceae</taxon>
        <taxon>Methanobacterium</taxon>
    </lineage>
</organism>
<reference evidence="1" key="1">
    <citation type="submission" date="2020-07" db="EMBL/GenBank/DDBJ databases">
        <title>Methanobacterium. sp. MethCan genome.</title>
        <authorList>
            <person name="Postec A."/>
            <person name="Quemeneur M."/>
        </authorList>
    </citation>
    <scope>NUCLEOTIDE SEQUENCE</scope>
    <source>
        <strain evidence="1">MethCAN</strain>
    </source>
</reference>
<dbReference type="Gene3D" id="3.30.1460.10">
    <property type="match status" value="1"/>
</dbReference>
<gene>
    <name evidence="1" type="ORF">HYG87_06280</name>
</gene>
<protein>
    <submittedName>
        <fullName evidence="1">DUF2299 family protein</fullName>
    </submittedName>
</protein>
<accession>A0A8T8KGA6</accession>
<evidence type="ECO:0000313" key="2">
    <source>
        <dbReference type="Proteomes" id="UP000681041"/>
    </source>
</evidence>
<dbReference type="AlphaFoldDB" id="A0A8T8KGA6"/>
<evidence type="ECO:0000313" key="1">
    <source>
        <dbReference type="EMBL" id="QUH24321.1"/>
    </source>
</evidence>
<dbReference type="KEGG" id="meme:HYG87_06280"/>
<dbReference type="InterPro" id="IPR018747">
    <property type="entry name" value="DUF2299"/>
</dbReference>
<name>A0A8T8KGA6_9EURY</name>
<dbReference type="Pfam" id="PF10061">
    <property type="entry name" value="DUF2299"/>
    <property type="match status" value="1"/>
</dbReference>
<dbReference type="EMBL" id="CP058560">
    <property type="protein sequence ID" value="QUH24321.1"/>
    <property type="molecule type" value="Genomic_DNA"/>
</dbReference>
<dbReference type="OrthoDB" id="49672at2157"/>